<dbReference type="InterPro" id="IPR027443">
    <property type="entry name" value="IPNS-like_sf"/>
</dbReference>
<accession>A0AAP0KDQ6</accession>
<dbReference type="Gene3D" id="2.60.120.330">
    <property type="entry name" value="B-lactam Antibiotic, Isopenicillin N Synthase, Chain"/>
    <property type="match status" value="1"/>
</dbReference>
<protein>
    <submittedName>
        <fullName evidence="1">Uncharacterized protein</fullName>
    </submittedName>
</protein>
<proteinExistence type="predicted"/>
<gene>
    <name evidence="1" type="ORF">Syun_009027</name>
</gene>
<sequence>MIERNNKAGVKGLVEAGITKAPRIFVTPPDRIDDKMSSSGRKDVVEVPIIDLEGIYDMGRDASRRNKEIDKCKAFFLKEKYINGLSKACYEIGD</sequence>
<organism evidence="1 2">
    <name type="scientific">Stephania yunnanensis</name>
    <dbReference type="NCBI Taxonomy" id="152371"/>
    <lineage>
        <taxon>Eukaryota</taxon>
        <taxon>Viridiplantae</taxon>
        <taxon>Streptophyta</taxon>
        <taxon>Embryophyta</taxon>
        <taxon>Tracheophyta</taxon>
        <taxon>Spermatophyta</taxon>
        <taxon>Magnoliopsida</taxon>
        <taxon>Ranunculales</taxon>
        <taxon>Menispermaceae</taxon>
        <taxon>Menispermoideae</taxon>
        <taxon>Cissampelideae</taxon>
        <taxon>Stephania</taxon>
    </lineage>
</organism>
<keyword evidence="2" id="KW-1185">Reference proteome</keyword>
<reference evidence="1 2" key="1">
    <citation type="submission" date="2024-01" db="EMBL/GenBank/DDBJ databases">
        <title>Genome assemblies of Stephania.</title>
        <authorList>
            <person name="Yang L."/>
        </authorList>
    </citation>
    <scope>NUCLEOTIDE SEQUENCE [LARGE SCALE GENOMIC DNA]</scope>
    <source>
        <strain evidence="1">YNDBR</strain>
        <tissue evidence="1">Leaf</tissue>
    </source>
</reference>
<dbReference type="Proteomes" id="UP001420932">
    <property type="component" value="Unassembled WGS sequence"/>
</dbReference>
<comment type="caution">
    <text evidence="1">The sequence shown here is derived from an EMBL/GenBank/DDBJ whole genome shotgun (WGS) entry which is preliminary data.</text>
</comment>
<evidence type="ECO:0000313" key="1">
    <source>
        <dbReference type="EMBL" id="KAK9150718.1"/>
    </source>
</evidence>
<name>A0AAP0KDQ6_9MAGN</name>
<evidence type="ECO:0000313" key="2">
    <source>
        <dbReference type="Proteomes" id="UP001420932"/>
    </source>
</evidence>
<dbReference type="AlphaFoldDB" id="A0AAP0KDQ6"/>
<dbReference type="EMBL" id="JBBNAF010000004">
    <property type="protein sequence ID" value="KAK9150718.1"/>
    <property type="molecule type" value="Genomic_DNA"/>
</dbReference>